<accession>A0A069DNN6</accession>
<proteinExistence type="evidence at transcript level"/>
<protein>
    <submittedName>
        <fullName evidence="1">Uncharacterized protein</fullName>
    </submittedName>
</protein>
<evidence type="ECO:0000313" key="1">
    <source>
        <dbReference type="EMBL" id="JAC85197.1"/>
    </source>
</evidence>
<dbReference type="EMBL" id="GBGD01003692">
    <property type="protein sequence ID" value="JAC85197.1"/>
    <property type="molecule type" value="mRNA"/>
</dbReference>
<dbReference type="AlphaFoldDB" id="A0A069DNN6"/>
<organism evidence="1">
    <name type="scientific">Panstrongylus megistus</name>
    <dbReference type="NCBI Taxonomy" id="65343"/>
    <lineage>
        <taxon>Eukaryota</taxon>
        <taxon>Metazoa</taxon>
        <taxon>Ecdysozoa</taxon>
        <taxon>Arthropoda</taxon>
        <taxon>Hexapoda</taxon>
        <taxon>Insecta</taxon>
        <taxon>Pterygota</taxon>
        <taxon>Neoptera</taxon>
        <taxon>Paraneoptera</taxon>
        <taxon>Hemiptera</taxon>
        <taxon>Heteroptera</taxon>
        <taxon>Panheteroptera</taxon>
        <taxon>Cimicomorpha</taxon>
        <taxon>Reduviidae</taxon>
        <taxon>Triatominae</taxon>
        <taxon>Panstrongylus</taxon>
    </lineage>
</organism>
<reference evidence="1" key="1">
    <citation type="journal article" date="2015" name="J. Med. Entomol.">
        <title>A Deep Insight Into the Sialotranscriptome of the Chagas Disease Vector, Panstrongylus megistus (Hemiptera: Heteroptera).</title>
        <authorList>
            <person name="Ribeiro J.M."/>
            <person name="Schwarz A."/>
            <person name="Francischetti I.M."/>
        </authorList>
    </citation>
    <scope>NUCLEOTIDE SEQUENCE</scope>
    <source>
        <tissue evidence="1">Salivary glands</tissue>
    </source>
</reference>
<name>A0A069DNN6_9HEMI</name>
<sequence length="71" mass="8263">MPRHLISDAHEWINEIPSFPIYLWRRYVATPSPVLSWERNQLLALQVGDIQHLPIPLPFSFPPCRVACKLS</sequence>